<keyword evidence="10" id="KW-1185">Reference proteome</keyword>
<evidence type="ECO:0000313" key="10">
    <source>
        <dbReference type="Proteomes" id="UP000051952"/>
    </source>
</evidence>
<dbReference type="GO" id="GO:0016491">
    <property type="term" value="F:oxidoreductase activity"/>
    <property type="evidence" value="ECO:0007669"/>
    <property type="project" value="UniProtKB-KW"/>
</dbReference>
<feature type="chain" id="PRO_5006622309" evidence="6">
    <location>
        <begin position="24"/>
        <end position="869"/>
    </location>
</feature>
<feature type="domain" description="Plastocyanin-like" evidence="8">
    <location>
        <begin position="184"/>
        <end position="254"/>
    </location>
</feature>
<evidence type="ECO:0000256" key="6">
    <source>
        <dbReference type="SAM" id="SignalP"/>
    </source>
</evidence>
<evidence type="ECO:0000256" key="2">
    <source>
        <dbReference type="ARBA" id="ARBA00022723"/>
    </source>
</evidence>
<keyword evidence="6" id="KW-0732">Signal</keyword>
<name>A0A0S4JGF1_BODSA</name>
<evidence type="ECO:0000256" key="1">
    <source>
        <dbReference type="ARBA" id="ARBA00010609"/>
    </source>
</evidence>
<evidence type="ECO:0000259" key="7">
    <source>
        <dbReference type="Pfam" id="PF07731"/>
    </source>
</evidence>
<dbReference type="GO" id="GO:0005507">
    <property type="term" value="F:copper ion binding"/>
    <property type="evidence" value="ECO:0007669"/>
    <property type="project" value="InterPro"/>
</dbReference>
<feature type="region of interest" description="Disordered" evidence="4">
    <location>
        <begin position="777"/>
        <end position="812"/>
    </location>
</feature>
<evidence type="ECO:0000256" key="5">
    <source>
        <dbReference type="SAM" id="Phobius"/>
    </source>
</evidence>
<keyword evidence="3" id="KW-0560">Oxidoreductase</keyword>
<protein>
    <submittedName>
        <fullName evidence="9">Multicopper oxidase, putative</fullName>
    </submittedName>
</protein>
<gene>
    <name evidence="9" type="ORF">BSAL_15815</name>
</gene>
<dbReference type="Pfam" id="PF07731">
    <property type="entry name" value="Cu-oxidase_2"/>
    <property type="match status" value="1"/>
</dbReference>
<dbReference type="PANTHER" id="PTHR11709:SF2">
    <property type="entry name" value="MULTICOPPER OXIDASE LPR1"/>
    <property type="match status" value="1"/>
</dbReference>
<comment type="similarity">
    <text evidence="1">Belongs to the multicopper oxidase family.</text>
</comment>
<dbReference type="EMBL" id="CYKH01001647">
    <property type="protein sequence ID" value="CUG88519.1"/>
    <property type="molecule type" value="Genomic_DNA"/>
</dbReference>
<evidence type="ECO:0000259" key="8">
    <source>
        <dbReference type="Pfam" id="PF07732"/>
    </source>
</evidence>
<keyword evidence="2" id="KW-0479">Metal-binding</keyword>
<accession>A0A0S4JGF1</accession>
<dbReference type="Proteomes" id="UP000051952">
    <property type="component" value="Unassembled WGS sequence"/>
</dbReference>
<dbReference type="InterPro" id="IPR002355">
    <property type="entry name" value="Cu_oxidase_Cu_BS"/>
</dbReference>
<reference evidence="10" key="1">
    <citation type="submission" date="2015-09" db="EMBL/GenBank/DDBJ databases">
        <authorList>
            <consortium name="Pathogen Informatics"/>
        </authorList>
    </citation>
    <scope>NUCLEOTIDE SEQUENCE [LARGE SCALE GENOMIC DNA]</scope>
    <source>
        <strain evidence="10">Lake Konstanz</strain>
    </source>
</reference>
<dbReference type="SUPFAM" id="SSF49503">
    <property type="entry name" value="Cupredoxins"/>
    <property type="match status" value="2"/>
</dbReference>
<dbReference type="InterPro" id="IPR008972">
    <property type="entry name" value="Cupredoxin"/>
</dbReference>
<proteinExistence type="inferred from homology"/>
<sequence length="869" mass="94242">MHSNARTTIWIATMMALIVSAWCSGAKVTSPMRLLASSPNHALLCAPIEILPDSHSGVTTVTLHVRPQRVALDAPHVTSAASIEGIAFTSRVFTWDHSTPSTNVAGVMNERSPLCGGVMPGPTLVVAPGGVLNVTIVNHLEKPRMKAATHSYGEEEEDEHFLQQGGNPGPVNENYARNHWHHVNVTNLHTHGLHVNPSVDDPFRKVAPGGGVGSYWITLPASHPTGTYWYHTHVHGATALHLMGGLFGVILVEEDIIIQRKQQQIPNPKQHSRAAKQSAAGGGGSPPSVVPAHGGTVRAQLLRAAIPRYTVAVHLLKFAKKGAPSPFSGWSFADLDERLHSSLSTNSTVNGVDFLAVNGQLQPVLDVIEGRPVLLHFLFASSFGELDLEFPPECDALVVAADGVDYSTPRPLGATTGSAEPRAISKASAHAKPPKREKGGGRIKLVSATRLDVVVTCSIKAPRKKKQSGDPTTIALLSVIDKSVQEFANEEYSEKLRVLGIVQPEVVLQLNVVDTDDTPNQRDEGVSSKALMDMVHHQATMPNPLVSPLPELRWMPVNKSWELSMDQRSQVKYNHAHLGKDLAAELAVNGRRPAPQPSATVYAIGSGENCAPHRKGAEKPANSHCLFSPFEGKRGRNVTAYIGFVVPHGGVVESRWYGDPADTRPHPLHVHVNHFQIVGYLSDAEAALDPNQGWNRSMLNHNTITSHESLEALGEYGIQPGDWRDTIPVLPGVTTVRWRASRFHGEIVYHCHTTSHEDLGMMGSYYVLPPVHVAASSPRASEDDEGAPSSSYVEGNDSSGSSRAAHDSSSHERLAPVNIEDYTRNATLRHCWTPLLIALVAVTVFLWYWLRQIALRGVKGPTRVRPTEV</sequence>
<feature type="region of interest" description="Disordered" evidence="4">
    <location>
        <begin position="262"/>
        <end position="290"/>
    </location>
</feature>
<dbReference type="Gene3D" id="2.60.40.420">
    <property type="entry name" value="Cupredoxins - blue copper proteins"/>
    <property type="match status" value="3"/>
</dbReference>
<dbReference type="PROSITE" id="PS00080">
    <property type="entry name" value="MULTICOPPER_OXIDASE2"/>
    <property type="match status" value="1"/>
</dbReference>
<dbReference type="AlphaFoldDB" id="A0A0S4JGF1"/>
<dbReference type="InterPro" id="IPR011706">
    <property type="entry name" value="Cu-oxidase_C"/>
</dbReference>
<dbReference type="Pfam" id="PF07732">
    <property type="entry name" value="Cu-oxidase_3"/>
    <property type="match status" value="1"/>
</dbReference>
<feature type="transmembrane region" description="Helical" evidence="5">
    <location>
        <begin position="832"/>
        <end position="850"/>
    </location>
</feature>
<dbReference type="PANTHER" id="PTHR11709">
    <property type="entry name" value="MULTI-COPPER OXIDASE"/>
    <property type="match status" value="1"/>
</dbReference>
<organism evidence="9 10">
    <name type="scientific">Bodo saltans</name>
    <name type="common">Flagellated protozoan</name>
    <dbReference type="NCBI Taxonomy" id="75058"/>
    <lineage>
        <taxon>Eukaryota</taxon>
        <taxon>Discoba</taxon>
        <taxon>Euglenozoa</taxon>
        <taxon>Kinetoplastea</taxon>
        <taxon>Metakinetoplastina</taxon>
        <taxon>Eubodonida</taxon>
        <taxon>Bodonidae</taxon>
        <taxon>Bodo</taxon>
    </lineage>
</organism>
<evidence type="ECO:0000256" key="3">
    <source>
        <dbReference type="ARBA" id="ARBA00023002"/>
    </source>
</evidence>
<keyword evidence="5" id="KW-1133">Transmembrane helix</keyword>
<keyword evidence="5" id="KW-0812">Transmembrane</keyword>
<dbReference type="VEuPathDB" id="TriTrypDB:BSAL_15815"/>
<feature type="domain" description="Plastocyanin-like" evidence="7">
    <location>
        <begin position="640"/>
        <end position="769"/>
    </location>
</feature>
<dbReference type="OrthoDB" id="2121828at2759"/>
<dbReference type="InterPro" id="IPR011707">
    <property type="entry name" value="Cu-oxidase-like_N"/>
</dbReference>
<dbReference type="InterPro" id="IPR045087">
    <property type="entry name" value="Cu-oxidase_fam"/>
</dbReference>
<evidence type="ECO:0000313" key="9">
    <source>
        <dbReference type="EMBL" id="CUG88519.1"/>
    </source>
</evidence>
<keyword evidence="5" id="KW-0472">Membrane</keyword>
<evidence type="ECO:0000256" key="4">
    <source>
        <dbReference type="SAM" id="MobiDB-lite"/>
    </source>
</evidence>
<feature type="region of interest" description="Disordered" evidence="4">
    <location>
        <begin position="411"/>
        <end position="440"/>
    </location>
</feature>
<feature type="signal peptide" evidence="6">
    <location>
        <begin position="1"/>
        <end position="23"/>
    </location>
</feature>